<evidence type="ECO:0000256" key="2">
    <source>
        <dbReference type="ARBA" id="ARBA00022741"/>
    </source>
</evidence>
<accession>A0A6L3AT19</accession>
<dbReference type="SMART" id="SM00382">
    <property type="entry name" value="AAA"/>
    <property type="match status" value="1"/>
</dbReference>
<dbReference type="PROSITE" id="PS50893">
    <property type="entry name" value="ABC_TRANSPORTER_2"/>
    <property type="match status" value="1"/>
</dbReference>
<protein>
    <submittedName>
        <fullName evidence="5">ABC transporter ATP-binding protein</fullName>
    </submittedName>
</protein>
<dbReference type="PANTHER" id="PTHR45772">
    <property type="entry name" value="CONSERVED COMPONENT OF ABC TRANSPORTER FOR NATURAL AMINO ACIDS-RELATED"/>
    <property type="match status" value="1"/>
</dbReference>
<keyword evidence="2" id="KW-0547">Nucleotide-binding</keyword>
<dbReference type="GO" id="GO:0042941">
    <property type="term" value="P:D-alanine transmembrane transport"/>
    <property type="evidence" value="ECO:0007669"/>
    <property type="project" value="TreeGrafter"/>
</dbReference>
<dbReference type="GO" id="GO:0005886">
    <property type="term" value="C:plasma membrane"/>
    <property type="evidence" value="ECO:0007669"/>
    <property type="project" value="TreeGrafter"/>
</dbReference>
<dbReference type="GO" id="GO:0015188">
    <property type="term" value="F:L-isoleucine transmembrane transporter activity"/>
    <property type="evidence" value="ECO:0007669"/>
    <property type="project" value="TreeGrafter"/>
</dbReference>
<dbReference type="GO" id="GO:0015192">
    <property type="term" value="F:L-phenylalanine transmembrane transporter activity"/>
    <property type="evidence" value="ECO:0007669"/>
    <property type="project" value="TreeGrafter"/>
</dbReference>
<dbReference type="Proteomes" id="UP000476837">
    <property type="component" value="Unassembled WGS sequence"/>
</dbReference>
<dbReference type="Pfam" id="PF12399">
    <property type="entry name" value="BCA_ABC_TP_C"/>
    <property type="match status" value="1"/>
</dbReference>
<organism evidence="5 6">
    <name type="scientific">Azospirillum brasilense</name>
    <dbReference type="NCBI Taxonomy" id="192"/>
    <lineage>
        <taxon>Bacteria</taxon>
        <taxon>Pseudomonadati</taxon>
        <taxon>Pseudomonadota</taxon>
        <taxon>Alphaproteobacteria</taxon>
        <taxon>Rhodospirillales</taxon>
        <taxon>Azospirillaceae</taxon>
        <taxon>Azospirillum</taxon>
    </lineage>
</organism>
<evidence type="ECO:0000256" key="1">
    <source>
        <dbReference type="ARBA" id="ARBA00022448"/>
    </source>
</evidence>
<dbReference type="AlphaFoldDB" id="A0A6L3AT19"/>
<keyword evidence="3 5" id="KW-0067">ATP-binding</keyword>
<dbReference type="EMBL" id="QOKV01000028">
    <property type="protein sequence ID" value="KAA0678322.1"/>
    <property type="molecule type" value="Genomic_DNA"/>
</dbReference>
<sequence>MLEVRGISKQFGGLRAVNDVHLRIAEGEIVGLIGPNGAGKTTLFNCIAGAFPPTEGQVLLEGRSITGLKAHQVCRAGLARTYQIVKPFGGLSVLDNVVVGAINQTHNIAEARRIAEEALVLTGLADRRDMPAASLPLPGRKRLEISRALATRPKVLLLDEVMAGLNPSEVEKAILLIEAIRAHGVSILIIEHLMRVITAVSDRIVVMNHGSKLAEGLPADVLNDKAVIQAYLGEDFGAHG</sequence>
<dbReference type="InterPro" id="IPR003593">
    <property type="entry name" value="AAA+_ATPase"/>
</dbReference>
<dbReference type="RefSeq" id="WP_149167730.1">
    <property type="nucleotide sequence ID" value="NZ_QOKV01000028.1"/>
</dbReference>
<dbReference type="GO" id="GO:0005304">
    <property type="term" value="F:L-valine transmembrane transporter activity"/>
    <property type="evidence" value="ECO:0007669"/>
    <property type="project" value="TreeGrafter"/>
</dbReference>
<reference evidence="5 6" key="1">
    <citation type="submission" date="2018-07" db="EMBL/GenBank/DDBJ databases">
        <title>Genome sequence of Roseomonas fauriae ATCC 49958.</title>
        <authorList>
            <person name="Sant'Anna F.H."/>
            <person name="Baldani J.I."/>
            <person name="Zilli J.E."/>
            <person name="Reis V.M."/>
            <person name="Hartmann A."/>
            <person name="Cruz L."/>
            <person name="de Souza E.M."/>
            <person name="de Oliveira Pedrosa F."/>
            <person name="Passaglia L.M.P."/>
        </authorList>
    </citation>
    <scope>NUCLEOTIDE SEQUENCE [LARGE SCALE GENOMIC DNA]</scope>
    <source>
        <strain evidence="5 6">ATCC 49958</strain>
    </source>
</reference>
<dbReference type="GO" id="GO:0005524">
    <property type="term" value="F:ATP binding"/>
    <property type="evidence" value="ECO:0007669"/>
    <property type="project" value="UniProtKB-KW"/>
</dbReference>
<dbReference type="GO" id="GO:0015808">
    <property type="term" value="P:L-alanine transport"/>
    <property type="evidence" value="ECO:0007669"/>
    <property type="project" value="TreeGrafter"/>
</dbReference>
<feature type="domain" description="ABC transporter" evidence="4">
    <location>
        <begin position="2"/>
        <end position="234"/>
    </location>
</feature>
<dbReference type="Gene3D" id="3.40.50.300">
    <property type="entry name" value="P-loop containing nucleotide triphosphate hydrolases"/>
    <property type="match status" value="1"/>
</dbReference>
<dbReference type="Pfam" id="PF00005">
    <property type="entry name" value="ABC_tran"/>
    <property type="match status" value="1"/>
</dbReference>
<keyword evidence="1" id="KW-0813">Transport</keyword>
<comment type="caution">
    <text evidence="5">The sequence shown here is derived from an EMBL/GenBank/DDBJ whole genome shotgun (WGS) entry which is preliminary data.</text>
</comment>
<evidence type="ECO:0000256" key="3">
    <source>
        <dbReference type="ARBA" id="ARBA00022840"/>
    </source>
</evidence>
<dbReference type="InterPro" id="IPR003439">
    <property type="entry name" value="ABC_transporter-like_ATP-bd"/>
</dbReference>
<gene>
    <name evidence="5" type="ORF">DS837_27865</name>
</gene>
<name>A0A6L3AT19_AZOBR</name>
<dbReference type="SUPFAM" id="SSF52540">
    <property type="entry name" value="P-loop containing nucleoside triphosphate hydrolases"/>
    <property type="match status" value="1"/>
</dbReference>
<evidence type="ECO:0000259" key="4">
    <source>
        <dbReference type="PROSITE" id="PS50893"/>
    </source>
</evidence>
<dbReference type="GO" id="GO:0016887">
    <property type="term" value="F:ATP hydrolysis activity"/>
    <property type="evidence" value="ECO:0007669"/>
    <property type="project" value="InterPro"/>
</dbReference>
<evidence type="ECO:0000313" key="5">
    <source>
        <dbReference type="EMBL" id="KAA0678322.1"/>
    </source>
</evidence>
<dbReference type="GO" id="GO:1903806">
    <property type="term" value="P:L-isoleucine import across plasma membrane"/>
    <property type="evidence" value="ECO:0007669"/>
    <property type="project" value="TreeGrafter"/>
</dbReference>
<evidence type="ECO:0000313" key="6">
    <source>
        <dbReference type="Proteomes" id="UP000476837"/>
    </source>
</evidence>
<dbReference type="GO" id="GO:1903805">
    <property type="term" value="P:L-valine import across plasma membrane"/>
    <property type="evidence" value="ECO:0007669"/>
    <property type="project" value="TreeGrafter"/>
</dbReference>
<dbReference type="PANTHER" id="PTHR45772:SF7">
    <property type="entry name" value="AMINO ACID ABC TRANSPORTER ATP-BINDING PROTEIN"/>
    <property type="match status" value="1"/>
</dbReference>
<dbReference type="InterPro" id="IPR027417">
    <property type="entry name" value="P-loop_NTPase"/>
</dbReference>
<dbReference type="CDD" id="cd03219">
    <property type="entry name" value="ABC_Mj1267_LivG_branched"/>
    <property type="match status" value="1"/>
</dbReference>
<proteinExistence type="predicted"/>
<dbReference type="InterPro" id="IPR051120">
    <property type="entry name" value="ABC_AA/LPS_Transport"/>
</dbReference>
<dbReference type="InterPro" id="IPR032823">
    <property type="entry name" value="BCA_ABC_TP_C"/>
</dbReference>